<dbReference type="Proteomes" id="UP000595278">
    <property type="component" value="Chromosome"/>
</dbReference>
<organism evidence="3 4">
    <name type="scientific">Entomomonas asaccharolytica</name>
    <dbReference type="NCBI Taxonomy" id="2785331"/>
    <lineage>
        <taxon>Bacteria</taxon>
        <taxon>Pseudomonadati</taxon>
        <taxon>Pseudomonadota</taxon>
        <taxon>Gammaproteobacteria</taxon>
        <taxon>Pseudomonadales</taxon>
        <taxon>Pseudomonadaceae</taxon>
        <taxon>Entomomonas</taxon>
    </lineage>
</organism>
<dbReference type="SUPFAM" id="SSF110849">
    <property type="entry name" value="ParB/Sulfiredoxin"/>
    <property type="match status" value="1"/>
</dbReference>
<dbReference type="InterPro" id="IPR050336">
    <property type="entry name" value="Chromosome_partition/occlusion"/>
</dbReference>
<evidence type="ECO:0000313" key="4">
    <source>
        <dbReference type="Proteomes" id="UP000595278"/>
    </source>
</evidence>
<proteinExistence type="predicted"/>
<dbReference type="KEGG" id="eaz:JHT90_06110"/>
<evidence type="ECO:0000313" key="3">
    <source>
        <dbReference type="EMBL" id="QQP86811.1"/>
    </source>
</evidence>
<dbReference type="EMBL" id="CP067393">
    <property type="protein sequence ID" value="QQP86811.1"/>
    <property type="molecule type" value="Genomic_DNA"/>
</dbReference>
<dbReference type="NCBIfam" id="TIGR03764">
    <property type="entry name" value="ICE_PFGI_1_parB"/>
    <property type="match status" value="1"/>
</dbReference>
<dbReference type="GO" id="GO:0007059">
    <property type="term" value="P:chromosome segregation"/>
    <property type="evidence" value="ECO:0007669"/>
    <property type="project" value="TreeGrafter"/>
</dbReference>
<dbReference type="Pfam" id="PF02195">
    <property type="entry name" value="ParB_N"/>
    <property type="match status" value="1"/>
</dbReference>
<gene>
    <name evidence="3" type="ORF">JHT90_06110</name>
</gene>
<feature type="domain" description="ParB-like N-terminal" evidence="2">
    <location>
        <begin position="44"/>
        <end position="143"/>
    </location>
</feature>
<feature type="region of interest" description="Disordered" evidence="1">
    <location>
        <begin position="1"/>
        <end position="38"/>
    </location>
</feature>
<evidence type="ECO:0000256" key="1">
    <source>
        <dbReference type="SAM" id="MobiDB-lite"/>
    </source>
</evidence>
<dbReference type="SMART" id="SM00470">
    <property type="entry name" value="ParB"/>
    <property type="match status" value="1"/>
</dbReference>
<dbReference type="PANTHER" id="PTHR33375:SF1">
    <property type="entry name" value="CHROMOSOME-PARTITIONING PROTEIN PARB-RELATED"/>
    <property type="match status" value="1"/>
</dbReference>
<name>A0A974RY09_9GAMM</name>
<protein>
    <submittedName>
        <fullName evidence="3">ParB N-terminal domain-containing protein</fullName>
    </submittedName>
</protein>
<dbReference type="InterPro" id="IPR036086">
    <property type="entry name" value="ParB/Sulfiredoxin_sf"/>
</dbReference>
<dbReference type="InterPro" id="IPR003115">
    <property type="entry name" value="ParB_N"/>
</dbReference>
<dbReference type="CDD" id="cd16387">
    <property type="entry name" value="ParB_N_Srx"/>
    <property type="match status" value="1"/>
</dbReference>
<feature type="compositionally biased region" description="Low complexity" evidence="1">
    <location>
        <begin position="1"/>
        <end position="16"/>
    </location>
</feature>
<dbReference type="GO" id="GO:0005694">
    <property type="term" value="C:chromosome"/>
    <property type="evidence" value="ECO:0007669"/>
    <property type="project" value="TreeGrafter"/>
</dbReference>
<accession>A0A974RY09</accession>
<reference evidence="3 4" key="1">
    <citation type="submission" date="2021-01" db="EMBL/GenBank/DDBJ databases">
        <title>Entomomonas sp. F2A isolated from a house cricket (Acheta domesticus).</title>
        <authorList>
            <person name="Spergser J."/>
            <person name="Busse H.-J."/>
        </authorList>
    </citation>
    <scope>NUCLEOTIDE SEQUENCE [LARGE SCALE GENOMIC DNA]</scope>
    <source>
        <strain evidence="3 4">F2A</strain>
    </source>
</reference>
<dbReference type="Gene3D" id="3.90.1530.10">
    <property type="entry name" value="Conserved hypothetical protein from pyrococcus furiosus pfu- 392566-001, ParB domain"/>
    <property type="match status" value="1"/>
</dbReference>
<dbReference type="InterPro" id="IPR022304">
    <property type="entry name" value="ICE_PFGI_1_ParB"/>
</dbReference>
<dbReference type="RefSeq" id="WP_201095247.1">
    <property type="nucleotide sequence ID" value="NZ_CP067393.1"/>
</dbReference>
<keyword evidence="4" id="KW-1185">Reference proteome</keyword>
<dbReference type="AlphaFoldDB" id="A0A974RY09"/>
<evidence type="ECO:0000259" key="2">
    <source>
        <dbReference type="SMART" id="SM00470"/>
    </source>
</evidence>
<dbReference type="PANTHER" id="PTHR33375">
    <property type="entry name" value="CHROMOSOME-PARTITIONING PROTEIN PARB-RELATED"/>
    <property type="match status" value="1"/>
</dbReference>
<sequence>MSSTNPKNQKNLQQQKVTQSLMSKTFKRGEEQPGNKTPVNDISIIVTLDQLRAYDHNPRKSVNPKFAEIKESIRTRGLDQPPTITKRPDEEHYIIRNGGNTRLKALKELWTETGDQRFYRIQCLFKPWDGEIAALVGHLVENELHGELLFIDKAVAISNMREFYNSQANKNLSLRELAECFRKDGYPVSHTLVKRMLDCVEYIYPYIPELLFEGLGRPRVEELISLKNQLYKIWNKYIEDSNPIDPDDNEMFLGYWGVSLSKFNDLNVDDYNFNRIKDELLGDLEFYTGQEYRMLELDLLSLTKTKDPIEAETQAPTVLADPVKNATVPTATTETTGSVNTPLTTPTLTTVAKDAATQRQQPSTSDDGGSAAEAVILHNIAIDQPSEEQQLSTEEQQYLIEKTTVKPVTTSSKVQQLNASLEKSLGGELPVFKEEVVKSIPVEAGGGLAEVSNIWYISKQIENSPELIREEIFNLACDIAKEGNYQSWLIKTNEGLGFGMQPMATSNTDQSEAIGLLLTSLLRMLDGVQTTQALPNALFCQLLIGGYDIQIGNKPPEATGLERLSDVLLIKLFRLIRLARHLVDLIKEN</sequence>